<dbReference type="SUPFAM" id="SSF52833">
    <property type="entry name" value="Thioredoxin-like"/>
    <property type="match status" value="1"/>
</dbReference>
<dbReference type="GO" id="GO:0003677">
    <property type="term" value="F:DNA binding"/>
    <property type="evidence" value="ECO:0007669"/>
    <property type="project" value="UniProtKB-KW"/>
</dbReference>
<keyword evidence="7" id="KW-1185">Reference proteome</keyword>
<reference evidence="6 7" key="1">
    <citation type="submission" date="2013-08" db="EMBL/GenBank/DDBJ databases">
        <title>Intrasporangium oryzae NRRL B-24470.</title>
        <authorList>
            <person name="Liu H."/>
            <person name="Wang G."/>
        </authorList>
    </citation>
    <scope>NUCLEOTIDE SEQUENCE [LARGE SCALE GENOMIC DNA]</scope>
    <source>
        <strain evidence="6 7">NRRL B-24470</strain>
    </source>
</reference>
<dbReference type="CDD" id="cd03017">
    <property type="entry name" value="PRX_BCP"/>
    <property type="match status" value="1"/>
</dbReference>
<dbReference type="PANTHER" id="PTHR33204">
    <property type="entry name" value="TRANSCRIPTIONAL REGULATOR, MARR FAMILY"/>
    <property type="match status" value="1"/>
</dbReference>
<dbReference type="PATRIC" id="fig|1386089.3.peg.3536"/>
<dbReference type="STRING" id="1386089.N865_16605"/>
<protein>
    <submittedName>
        <fullName evidence="6">HxlR family transcriptional regulator</fullName>
    </submittedName>
</protein>
<feature type="domain" description="Thioredoxin" evidence="5">
    <location>
        <begin position="114"/>
        <end position="279"/>
    </location>
</feature>
<dbReference type="Gene3D" id="3.40.30.10">
    <property type="entry name" value="Glutaredoxin"/>
    <property type="match status" value="1"/>
</dbReference>
<dbReference type="InterPro" id="IPR036249">
    <property type="entry name" value="Thioredoxin-like_sf"/>
</dbReference>
<dbReference type="Pfam" id="PF01638">
    <property type="entry name" value="HxlR"/>
    <property type="match status" value="1"/>
</dbReference>
<dbReference type="eggNOG" id="COG1225">
    <property type="taxonomic scope" value="Bacteria"/>
</dbReference>
<proteinExistence type="predicted"/>
<dbReference type="InterPro" id="IPR011991">
    <property type="entry name" value="ArsR-like_HTH"/>
</dbReference>
<evidence type="ECO:0000256" key="2">
    <source>
        <dbReference type="ARBA" id="ARBA00023125"/>
    </source>
</evidence>
<dbReference type="eggNOG" id="COG1733">
    <property type="taxonomic scope" value="Bacteria"/>
</dbReference>
<keyword evidence="2" id="KW-0238">DNA-binding</keyword>
<dbReference type="InterPro" id="IPR036388">
    <property type="entry name" value="WH-like_DNA-bd_sf"/>
</dbReference>
<dbReference type="Proteomes" id="UP000019489">
    <property type="component" value="Unassembled WGS sequence"/>
</dbReference>
<organism evidence="6 7">
    <name type="scientific">Intrasporangium oryzae NRRL B-24470</name>
    <dbReference type="NCBI Taxonomy" id="1386089"/>
    <lineage>
        <taxon>Bacteria</taxon>
        <taxon>Bacillati</taxon>
        <taxon>Actinomycetota</taxon>
        <taxon>Actinomycetes</taxon>
        <taxon>Micrococcales</taxon>
        <taxon>Intrasporangiaceae</taxon>
        <taxon>Intrasporangium</taxon>
    </lineage>
</organism>
<dbReference type="EMBL" id="AWSA01000050">
    <property type="protein sequence ID" value="EWT00226.1"/>
    <property type="molecule type" value="Genomic_DNA"/>
</dbReference>
<evidence type="ECO:0000313" key="6">
    <source>
        <dbReference type="EMBL" id="EWT00226.1"/>
    </source>
</evidence>
<dbReference type="Gene3D" id="1.10.10.10">
    <property type="entry name" value="Winged helix-like DNA-binding domain superfamily/Winged helix DNA-binding domain"/>
    <property type="match status" value="1"/>
</dbReference>
<dbReference type="CDD" id="cd00090">
    <property type="entry name" value="HTH_ARSR"/>
    <property type="match status" value="1"/>
</dbReference>
<dbReference type="Pfam" id="PF00578">
    <property type="entry name" value="AhpC-TSA"/>
    <property type="match status" value="1"/>
</dbReference>
<gene>
    <name evidence="6" type="ORF">N865_16605</name>
</gene>
<evidence type="ECO:0000259" key="4">
    <source>
        <dbReference type="PROSITE" id="PS51118"/>
    </source>
</evidence>
<dbReference type="InterPro" id="IPR002577">
    <property type="entry name" value="HTH_HxlR"/>
</dbReference>
<dbReference type="InterPro" id="IPR000866">
    <property type="entry name" value="AhpC/TSA"/>
</dbReference>
<dbReference type="AlphaFoldDB" id="W9G285"/>
<evidence type="ECO:0000313" key="7">
    <source>
        <dbReference type="Proteomes" id="UP000019489"/>
    </source>
</evidence>
<sequence length="281" mass="29996">MSRRRPDPGDTCGIAQAVGVLGDPWSLLVLRDIAGGRTRFDQLVKETGISRKVLTERLESLVADGVLERRAYHQHPPRFEYVLTARGRGALPVLAALQDFGDAWILGDGRPSATAAIDAAEVRRVDALVGERVPHLVSLDPVTAAGLTVVYCYPGTGFPGADEVPAGVGCTLESCTYRDRLGDFEAHGATVVGVSTQRPSEQAEFARLNGIRFPLLSDAALELTAALRLPTFRAGGTTRLKRLTLVVDHDRVVRGTLFPIPDVTGSVEDALALVRGLAPSA</sequence>
<dbReference type="SUPFAM" id="SSF46785">
    <property type="entry name" value="Winged helix' DNA-binding domain"/>
    <property type="match status" value="1"/>
</dbReference>
<dbReference type="InterPro" id="IPR036390">
    <property type="entry name" value="WH_DNA-bd_sf"/>
</dbReference>
<dbReference type="PROSITE" id="PS51118">
    <property type="entry name" value="HTH_HXLR"/>
    <property type="match status" value="1"/>
</dbReference>
<name>W9G285_9MICO</name>
<dbReference type="InterPro" id="IPR013766">
    <property type="entry name" value="Thioredoxin_domain"/>
</dbReference>
<dbReference type="GO" id="GO:0016491">
    <property type="term" value="F:oxidoreductase activity"/>
    <property type="evidence" value="ECO:0007669"/>
    <property type="project" value="InterPro"/>
</dbReference>
<dbReference type="PANTHER" id="PTHR33204:SF18">
    <property type="entry name" value="TRANSCRIPTIONAL REGULATORY PROTEIN"/>
    <property type="match status" value="1"/>
</dbReference>
<feature type="domain" description="HTH hxlR-type" evidence="4">
    <location>
        <begin position="12"/>
        <end position="109"/>
    </location>
</feature>
<evidence type="ECO:0000259" key="5">
    <source>
        <dbReference type="PROSITE" id="PS51352"/>
    </source>
</evidence>
<keyword evidence="1" id="KW-0805">Transcription regulation</keyword>
<dbReference type="GO" id="GO:0016209">
    <property type="term" value="F:antioxidant activity"/>
    <property type="evidence" value="ECO:0007669"/>
    <property type="project" value="InterPro"/>
</dbReference>
<keyword evidence="3" id="KW-0804">Transcription</keyword>
<dbReference type="PROSITE" id="PS51352">
    <property type="entry name" value="THIOREDOXIN_2"/>
    <property type="match status" value="1"/>
</dbReference>
<dbReference type="OrthoDB" id="9792527at2"/>
<evidence type="ECO:0000256" key="1">
    <source>
        <dbReference type="ARBA" id="ARBA00023015"/>
    </source>
</evidence>
<accession>W9G285</accession>
<evidence type="ECO:0000256" key="3">
    <source>
        <dbReference type="ARBA" id="ARBA00023163"/>
    </source>
</evidence>
<comment type="caution">
    <text evidence="6">The sequence shown here is derived from an EMBL/GenBank/DDBJ whole genome shotgun (WGS) entry which is preliminary data.</text>
</comment>
<dbReference type="RefSeq" id="WP_034808811.1">
    <property type="nucleotide sequence ID" value="NZ_AWSA01000050.1"/>
</dbReference>